<evidence type="ECO:0000313" key="2">
    <source>
        <dbReference type="Proteomes" id="UP001153678"/>
    </source>
</evidence>
<protein>
    <submittedName>
        <fullName evidence="1">11674_t:CDS:1</fullName>
    </submittedName>
</protein>
<gene>
    <name evidence="1" type="ORF">FWILDA_LOCUS6476</name>
</gene>
<dbReference type="OrthoDB" id="2444743at2759"/>
<name>A0A9W4SMW9_9GLOM</name>
<dbReference type="SUPFAM" id="SSF140996">
    <property type="entry name" value="Hermes dimerisation domain"/>
    <property type="match status" value="1"/>
</dbReference>
<accession>A0A9W4SMW9</accession>
<evidence type="ECO:0000313" key="1">
    <source>
        <dbReference type="EMBL" id="CAI2174212.1"/>
    </source>
</evidence>
<dbReference type="Proteomes" id="UP001153678">
    <property type="component" value="Unassembled WGS sequence"/>
</dbReference>
<proteinExistence type="predicted"/>
<comment type="caution">
    <text evidence="1">The sequence shown here is derived from an EMBL/GenBank/DDBJ whole genome shotgun (WGS) entry which is preliminary data.</text>
</comment>
<sequence length="176" mass="20714">MNVIFIFLKGEEVECKINYKHDGETGNIKQHLQIKRVISSADDLQLNFNEKIQTHINKMIRKVIPHHVPKQAELKQVTAKWLVTDSLPFNVIHRKGYKKIIQKFDPIFILLNNKMEFSIPLFKFEFANSGTLTPEELKKIINENEININEDNESFNNKSFEDNMEIQTSTTHKYRL</sequence>
<dbReference type="EMBL" id="CAMKVN010001177">
    <property type="protein sequence ID" value="CAI2174212.1"/>
    <property type="molecule type" value="Genomic_DNA"/>
</dbReference>
<reference evidence="1" key="1">
    <citation type="submission" date="2022-08" db="EMBL/GenBank/DDBJ databases">
        <authorList>
            <person name="Kallberg Y."/>
            <person name="Tangrot J."/>
            <person name="Rosling A."/>
        </authorList>
    </citation>
    <scope>NUCLEOTIDE SEQUENCE</scope>
    <source>
        <strain evidence="1">Wild A</strain>
    </source>
</reference>
<keyword evidence="2" id="KW-1185">Reference proteome</keyword>
<organism evidence="1 2">
    <name type="scientific">Funneliformis geosporum</name>
    <dbReference type="NCBI Taxonomy" id="1117311"/>
    <lineage>
        <taxon>Eukaryota</taxon>
        <taxon>Fungi</taxon>
        <taxon>Fungi incertae sedis</taxon>
        <taxon>Mucoromycota</taxon>
        <taxon>Glomeromycotina</taxon>
        <taxon>Glomeromycetes</taxon>
        <taxon>Glomerales</taxon>
        <taxon>Glomeraceae</taxon>
        <taxon>Funneliformis</taxon>
    </lineage>
</organism>
<dbReference type="AlphaFoldDB" id="A0A9W4SMW9"/>